<sequence>MVTQSTLHETFEEDLLQSNITQTNPWGESQAYGSQDLQLKFEDSFADSITQQQEQAKSYIPLDDSEQYLAGLEKKLARLQGKTQSSRESERKKLINALAKSKDDHSIDLLKSSNENIEPFLENNNSEENASKGLSAVNPQGTLGLVMRKCVPSQVAVSSDELCELLKTDILAKVHDEIESEASKEESQNPDDKGC</sequence>
<dbReference type="Pfam" id="PF14989">
    <property type="entry name" value="CCDC32"/>
    <property type="match status" value="1"/>
</dbReference>
<evidence type="ECO:0000313" key="1">
    <source>
        <dbReference type="EMBL" id="KAB7501479.1"/>
    </source>
</evidence>
<dbReference type="InterPro" id="IPR028039">
    <property type="entry name" value="CCDC32"/>
</dbReference>
<dbReference type="GO" id="GO:0044782">
    <property type="term" value="P:cilium organization"/>
    <property type="evidence" value="ECO:0007669"/>
    <property type="project" value="TreeGrafter"/>
</dbReference>
<dbReference type="AlphaFoldDB" id="A0A5N5T5S6"/>
<organism evidence="1 2">
    <name type="scientific">Armadillidium nasatum</name>
    <dbReference type="NCBI Taxonomy" id="96803"/>
    <lineage>
        <taxon>Eukaryota</taxon>
        <taxon>Metazoa</taxon>
        <taxon>Ecdysozoa</taxon>
        <taxon>Arthropoda</taxon>
        <taxon>Crustacea</taxon>
        <taxon>Multicrustacea</taxon>
        <taxon>Malacostraca</taxon>
        <taxon>Eumalacostraca</taxon>
        <taxon>Peracarida</taxon>
        <taxon>Isopoda</taxon>
        <taxon>Oniscidea</taxon>
        <taxon>Crinocheta</taxon>
        <taxon>Armadillidiidae</taxon>
        <taxon>Armadillidium</taxon>
    </lineage>
</organism>
<dbReference type="EMBL" id="SEYY01010500">
    <property type="protein sequence ID" value="KAB7501479.1"/>
    <property type="molecule type" value="Genomic_DNA"/>
</dbReference>
<gene>
    <name evidence="1" type="ORF">Anas_03632</name>
</gene>
<reference evidence="1 2" key="1">
    <citation type="journal article" date="2019" name="PLoS Biol.">
        <title>Sex chromosomes control vertical transmission of feminizing Wolbachia symbionts in an isopod.</title>
        <authorList>
            <person name="Becking T."/>
            <person name="Chebbi M.A."/>
            <person name="Giraud I."/>
            <person name="Moumen B."/>
            <person name="Laverre T."/>
            <person name="Caubet Y."/>
            <person name="Peccoud J."/>
            <person name="Gilbert C."/>
            <person name="Cordaux R."/>
        </authorList>
    </citation>
    <scope>NUCLEOTIDE SEQUENCE [LARGE SCALE GENOMIC DNA]</scope>
    <source>
        <strain evidence="1">ANa2</strain>
        <tissue evidence="1">Whole body excluding digestive tract and cuticle</tissue>
    </source>
</reference>
<comment type="caution">
    <text evidence="1">The sequence shown here is derived from an EMBL/GenBank/DDBJ whole genome shotgun (WGS) entry which is preliminary data.</text>
</comment>
<dbReference type="Proteomes" id="UP000326759">
    <property type="component" value="Unassembled WGS sequence"/>
</dbReference>
<keyword evidence="2" id="KW-1185">Reference proteome</keyword>
<protein>
    <submittedName>
        <fullName evidence="1">Uncharacterized protein</fullName>
    </submittedName>
</protein>
<name>A0A5N5T5S6_9CRUS</name>
<dbReference type="PANTHER" id="PTHR31800:SF1">
    <property type="entry name" value="COILED-COIL DOMAIN-CONTAINING PROTEIN 32"/>
    <property type="match status" value="1"/>
</dbReference>
<proteinExistence type="predicted"/>
<evidence type="ECO:0000313" key="2">
    <source>
        <dbReference type="Proteomes" id="UP000326759"/>
    </source>
</evidence>
<accession>A0A5N5T5S6</accession>
<dbReference type="PANTHER" id="PTHR31800">
    <property type="entry name" value="COILED-COIL DOMAIN-CONTAINING PROTEIN 32"/>
    <property type="match status" value="1"/>
</dbReference>
<dbReference type="OrthoDB" id="5982503at2759"/>